<proteinExistence type="predicted"/>
<evidence type="ECO:0000313" key="2">
    <source>
        <dbReference type="Proteomes" id="UP001642502"/>
    </source>
</evidence>
<comment type="caution">
    <text evidence="1">The sequence shown here is derived from an EMBL/GenBank/DDBJ whole genome shotgun (WGS) entry which is preliminary data.</text>
</comment>
<organism evidence="1 2">
    <name type="scientific">Sporothrix epigloea</name>
    <dbReference type="NCBI Taxonomy" id="1892477"/>
    <lineage>
        <taxon>Eukaryota</taxon>
        <taxon>Fungi</taxon>
        <taxon>Dikarya</taxon>
        <taxon>Ascomycota</taxon>
        <taxon>Pezizomycotina</taxon>
        <taxon>Sordariomycetes</taxon>
        <taxon>Sordariomycetidae</taxon>
        <taxon>Ophiostomatales</taxon>
        <taxon>Ophiostomataceae</taxon>
        <taxon>Sporothrix</taxon>
    </lineage>
</organism>
<accession>A0ABP0E1K5</accession>
<dbReference type="Proteomes" id="UP001642502">
    <property type="component" value="Unassembled WGS sequence"/>
</dbReference>
<sequence>MAATHTFSPSIAPPSFALASSQANNLVQSSSKPSPFDMNFGTHLADFHIHRFYATPAPNLEELKAAVAVPRPPLSLSEFSESDFKAFSNSVRDAGTLREILYDVIPMLTGSEVSHYVTAQDVVFNNLRPLTDGCIAAARPHLYDGASPVTDHKAIRDQLGDMIVPSTAEGTPVVPNFFLEVADHANVEAARLQARFHGAIGARAMHSLQNFGK</sequence>
<dbReference type="EMBL" id="CAWUON010000143">
    <property type="protein sequence ID" value="CAK7274448.1"/>
    <property type="molecule type" value="Genomic_DNA"/>
</dbReference>
<keyword evidence="2" id="KW-1185">Reference proteome</keyword>
<evidence type="ECO:0000313" key="1">
    <source>
        <dbReference type="EMBL" id="CAK7274448.1"/>
    </source>
</evidence>
<name>A0ABP0E1K5_9PEZI</name>
<protein>
    <submittedName>
        <fullName evidence="1">Uncharacterized protein</fullName>
    </submittedName>
</protein>
<reference evidence="1 2" key="1">
    <citation type="submission" date="2024-01" db="EMBL/GenBank/DDBJ databases">
        <authorList>
            <person name="Allen C."/>
            <person name="Tagirdzhanova G."/>
        </authorList>
    </citation>
    <scope>NUCLEOTIDE SEQUENCE [LARGE SCALE GENOMIC DNA]</scope>
    <source>
        <strain evidence="1 2">CBS 119000</strain>
    </source>
</reference>
<gene>
    <name evidence="1" type="ORF">SEPCBS119000_006176</name>
</gene>